<feature type="compositionally biased region" description="Polar residues" evidence="1">
    <location>
        <begin position="405"/>
        <end position="416"/>
    </location>
</feature>
<feature type="compositionally biased region" description="Low complexity" evidence="1">
    <location>
        <begin position="417"/>
        <end position="436"/>
    </location>
</feature>
<protein>
    <submittedName>
        <fullName evidence="2">Uncharacterized protein</fullName>
    </submittedName>
</protein>
<name>A0AAD2HAB6_9AGAR</name>
<evidence type="ECO:0000313" key="2">
    <source>
        <dbReference type="EMBL" id="CAK5271381.1"/>
    </source>
</evidence>
<evidence type="ECO:0000256" key="1">
    <source>
        <dbReference type="SAM" id="MobiDB-lite"/>
    </source>
</evidence>
<feature type="region of interest" description="Disordered" evidence="1">
    <location>
        <begin position="390"/>
        <end position="436"/>
    </location>
</feature>
<dbReference type="EMBL" id="CAVNYO010000170">
    <property type="protein sequence ID" value="CAK5271381.1"/>
    <property type="molecule type" value="Genomic_DNA"/>
</dbReference>
<dbReference type="Proteomes" id="UP001295794">
    <property type="component" value="Unassembled WGS sequence"/>
</dbReference>
<proteinExistence type="predicted"/>
<keyword evidence="3" id="KW-1185">Reference proteome</keyword>
<accession>A0AAD2HAB6</accession>
<comment type="caution">
    <text evidence="2">The sequence shown here is derived from an EMBL/GenBank/DDBJ whole genome shotgun (WGS) entry which is preliminary data.</text>
</comment>
<dbReference type="AlphaFoldDB" id="A0AAD2HAB6"/>
<feature type="compositionally biased region" description="Low complexity" evidence="1">
    <location>
        <begin position="395"/>
        <end position="404"/>
    </location>
</feature>
<evidence type="ECO:0000313" key="3">
    <source>
        <dbReference type="Proteomes" id="UP001295794"/>
    </source>
</evidence>
<organism evidence="2 3">
    <name type="scientific">Mycena citricolor</name>
    <dbReference type="NCBI Taxonomy" id="2018698"/>
    <lineage>
        <taxon>Eukaryota</taxon>
        <taxon>Fungi</taxon>
        <taxon>Dikarya</taxon>
        <taxon>Basidiomycota</taxon>
        <taxon>Agaricomycotina</taxon>
        <taxon>Agaricomycetes</taxon>
        <taxon>Agaricomycetidae</taxon>
        <taxon>Agaricales</taxon>
        <taxon>Marasmiineae</taxon>
        <taxon>Mycenaceae</taxon>
        <taxon>Mycena</taxon>
    </lineage>
</organism>
<reference evidence="2" key="1">
    <citation type="submission" date="2023-11" db="EMBL/GenBank/DDBJ databases">
        <authorList>
            <person name="De Vega J J."/>
            <person name="De Vega J J."/>
        </authorList>
    </citation>
    <scope>NUCLEOTIDE SEQUENCE</scope>
</reference>
<gene>
    <name evidence="2" type="ORF">MYCIT1_LOCUS16379</name>
</gene>
<sequence length="436" mass="49248">MTSNPSQPGLAPKAAQPFMKRSEIVPFGLLLHYLTDSDIGSTIHKLDPTKAHPALILDVTMVTDEHNRETGGVITLAPLSSKGHPGWQQTSNHPIVYNLSAQCTSVNNPDARTRSHIWIGDPFTVQFEFGSVDVVYKMISMANHKTPLGEAVRRQNKYGYEMMAEWYKFCGFLPGRENNEISNRLPRLLKTGNPPTFRIIDPLAFDNNPHWMNVVPPITPKDLKTVPYTDPQSPPMRPSRAQYAIASAPQGPSGPASPPLPYSPFPQEQWNWQQQSGPNVPAFSSGSIADTAHLHPMYYNQQLQQPYQHQSNYYQQEQPFQDQQSYYQQFQYHHPPQQPHMQEYQYQLHPYQQRPASESIFVPNPVAQYPNSHQVPYPLNANSAVFVPSGQMNFQPSHPQSSSSYPVNTAQDFTAPSQQYYGQGYQDSQDGSSTQH</sequence>